<name>A0A2N0ZGA9_9BACI</name>
<keyword evidence="1 4" id="KW-0846">Cobalamin</keyword>
<feature type="binding site" evidence="4">
    <location>
        <position position="295"/>
    </location>
    <ligand>
        <name>adenosylcob(III)alamin</name>
        <dbReference type="ChEBI" id="CHEBI:18408"/>
    </ligand>
</feature>
<sequence length="487" mass="54003">MQVKNVKLTKDQFYKTRKQVLESWSTGKSLSLDESFRYLNSLPEHKYFSKVLDNAKRNNKLLLQPRGGVATLRGQKTLLEGFIKAGADLMPVTIDSYTRQNEYLKSEKGLSESLTTKKSVLNGFPAVNHGLKGCRELNNSITKPLQARHGSPDGRLLAEIIHASGWTSNEGGGISYNIPYSKNVSLEKSIYDWQYCDRLVGIYEEMGISLNREPFGPLTGTLVPPSISNAIAIIEGLLAAEQGVKNLSLGYGSVGHIVQDIAAMISLRTLATDIFKKYGYTINLSTVYHQWMGNFPREESAAYSVINLGSLTAVLSAANKMILKTPHEAEGIPTLEANMDGIRTSEHMVKMISSQIGSIKIDVTDELQIINEETNLIIDKVLDTGDGDLVQGTIKSFANGVLDIPFAPSIYNQGSVIPIRDHLGAVRILEFGNLPFNSHIKNLHREKINKRVKMENRKANHDMIVSDIFSISNGSFFKRKSHEVMKC</sequence>
<evidence type="ECO:0000313" key="5">
    <source>
        <dbReference type="EMBL" id="PKG28551.1"/>
    </source>
</evidence>
<accession>A0A2N0ZGA9</accession>
<feature type="binding site" evidence="4">
    <location>
        <begin position="148"/>
        <end position="149"/>
    </location>
    <ligand>
        <name>L-glutamate</name>
        <dbReference type="ChEBI" id="CHEBI:29985"/>
    </ligand>
</feature>
<dbReference type="GO" id="GO:0019553">
    <property type="term" value="P:L-glutamate catabolic process via L-citramalate"/>
    <property type="evidence" value="ECO:0007669"/>
    <property type="project" value="UniProtKB-UniRule"/>
</dbReference>
<feature type="binding site" evidence="4">
    <location>
        <position position="324"/>
    </location>
    <ligand>
        <name>adenosylcob(III)alamin</name>
        <dbReference type="ChEBI" id="CHEBI:18408"/>
    </ligand>
</feature>
<feature type="binding site" evidence="4">
    <location>
        <position position="66"/>
    </location>
    <ligand>
        <name>L-glutamate</name>
        <dbReference type="ChEBI" id="CHEBI:29985"/>
    </ligand>
</feature>
<organism evidence="5 6">
    <name type="scientific">Cytobacillus horneckiae</name>
    <dbReference type="NCBI Taxonomy" id="549687"/>
    <lineage>
        <taxon>Bacteria</taxon>
        <taxon>Bacillati</taxon>
        <taxon>Bacillota</taxon>
        <taxon>Bacilli</taxon>
        <taxon>Bacillales</taxon>
        <taxon>Bacillaceae</taxon>
        <taxon>Cytobacillus</taxon>
    </lineage>
</organism>
<gene>
    <name evidence="4" type="primary">glmE</name>
    <name evidence="5" type="ORF">CWS20_13365</name>
</gene>
<comment type="caution">
    <text evidence="5">The sequence shown here is derived from an EMBL/GenBank/DDBJ whole genome shotgun (WGS) entry which is preliminary data.</text>
</comment>
<dbReference type="InterPro" id="IPR014714">
    <property type="entry name" value="Glu_mut_E_C_dom_sf"/>
</dbReference>
<dbReference type="Gene3D" id="3.20.20.240">
    <property type="entry name" value="Methylmalonyl-CoA mutase"/>
    <property type="match status" value="1"/>
</dbReference>
<dbReference type="GO" id="GO:0031419">
    <property type="term" value="F:cobalamin binding"/>
    <property type="evidence" value="ECO:0007669"/>
    <property type="project" value="UniProtKB-KW"/>
</dbReference>
<dbReference type="Gene3D" id="3.90.970.10">
    <property type="match status" value="1"/>
</dbReference>
<feature type="binding site" evidence="4">
    <location>
        <position position="176"/>
    </location>
    <ligand>
        <name>L-glutamate</name>
        <dbReference type="ChEBI" id="CHEBI:29985"/>
    </ligand>
</feature>
<feature type="binding site" evidence="4">
    <location>
        <position position="170"/>
    </location>
    <ligand>
        <name>L-glutamate</name>
        <dbReference type="ChEBI" id="CHEBI:29985"/>
    </ligand>
</feature>
<dbReference type="Proteomes" id="UP000233343">
    <property type="component" value="Unassembled WGS sequence"/>
</dbReference>
<comment type="similarity">
    <text evidence="4">Belongs to the methylaspartate mutase GlmE subunit family.</text>
</comment>
<dbReference type="NCBIfam" id="TIGR01503">
    <property type="entry name" value="MthylAspMut_E"/>
    <property type="match status" value="1"/>
</dbReference>
<feature type="binding site" evidence="4">
    <location>
        <position position="99"/>
    </location>
    <ligand>
        <name>L-glutamate</name>
        <dbReference type="ChEBI" id="CHEBI:29985"/>
    </ligand>
</feature>
<feature type="binding site" evidence="4">
    <location>
        <position position="122"/>
    </location>
    <ligand>
        <name>adenosylcob(III)alamin</name>
        <dbReference type="ChEBI" id="CHEBI:18408"/>
    </ligand>
</feature>
<dbReference type="InterPro" id="IPR016176">
    <property type="entry name" value="Cbl-dep_enz_cat"/>
</dbReference>
<reference evidence="5 6" key="1">
    <citation type="journal article" date="2010" name="Int. J. Syst. Evol. Microbiol.">
        <title>Bacillus horneckiae sp. nov., isolated from a spacecraft-assembly clean room.</title>
        <authorList>
            <person name="Vaishampayan P."/>
            <person name="Probst A."/>
            <person name="Krishnamurthi S."/>
            <person name="Ghosh S."/>
            <person name="Osman S."/>
            <person name="McDowall A."/>
            <person name="Ruckmani A."/>
            <person name="Mayilraj S."/>
            <person name="Venkateswaran K."/>
        </authorList>
    </citation>
    <scope>NUCLEOTIDE SEQUENCE [LARGE SCALE GENOMIC DNA]</scope>
    <source>
        <strain evidence="6">1PO1SC</strain>
    </source>
</reference>
<dbReference type="PIRSF" id="PIRSF001495">
    <property type="entry name" value="Met_asp_mut_epsi"/>
    <property type="match status" value="1"/>
</dbReference>
<feature type="binding site" evidence="4">
    <location>
        <position position="179"/>
    </location>
    <ligand>
        <name>adenosylcob(III)alamin</name>
        <dbReference type="ChEBI" id="CHEBI:18408"/>
    </ligand>
</feature>
<comment type="subunit">
    <text evidence="4">Heterotetramer composed of 2 epsilon subunits (GlmE) and 2 sigma subunits (GlmS). GlmE exists as a homodimer and GlmS as a monomer.</text>
</comment>
<dbReference type="Pfam" id="PF06368">
    <property type="entry name" value="Met_asp_mut_E"/>
    <property type="match status" value="1"/>
</dbReference>
<protein>
    <recommendedName>
        <fullName evidence="4">Glutamate mutase epsilon subunit</fullName>
        <ecNumber evidence="4">5.4.99.1</ecNumber>
    </recommendedName>
    <alternativeName>
        <fullName evidence="4">Glutamate mutase E chain</fullName>
    </alternativeName>
    <alternativeName>
        <fullName evidence="4">Glutamate mutase large subunit</fullName>
    </alternativeName>
    <alternativeName>
        <fullName evidence="4">Methylaspartate mutase</fullName>
    </alternativeName>
</protein>
<feature type="binding site" evidence="4">
    <location>
        <position position="328"/>
    </location>
    <ligand>
        <name>adenosylcob(III)alamin</name>
        <dbReference type="ChEBI" id="CHEBI:18408"/>
    </ligand>
</feature>
<evidence type="ECO:0000256" key="4">
    <source>
        <dbReference type="HAMAP-Rule" id="MF_01923"/>
    </source>
</evidence>
<dbReference type="EC" id="5.4.99.1" evidence="4"/>
<proteinExistence type="inferred from homology"/>
<comment type="function">
    <text evidence="4">Catalyzes the carbon skeleton rearrangement of L-glutamate to L-threo-3-methylaspartate ((2S,3S)-3-methylaspartate).</text>
</comment>
<comment type="catalytic activity">
    <reaction evidence="4">
        <text>(2S,3S)-3-methyl-L-aspartate = L-glutamate</text>
        <dbReference type="Rhea" id="RHEA:12857"/>
        <dbReference type="ChEBI" id="CHEBI:29985"/>
        <dbReference type="ChEBI" id="CHEBI:58724"/>
        <dbReference type="EC" id="5.4.99.1"/>
    </reaction>
</comment>
<evidence type="ECO:0000256" key="1">
    <source>
        <dbReference type="ARBA" id="ARBA00022628"/>
    </source>
</evidence>
<evidence type="ECO:0000256" key="3">
    <source>
        <dbReference type="ARBA" id="ARBA00023285"/>
    </source>
</evidence>
<evidence type="ECO:0000256" key="2">
    <source>
        <dbReference type="ARBA" id="ARBA00023235"/>
    </source>
</evidence>
<feature type="binding site" evidence="4">
    <location>
        <position position="332"/>
    </location>
    <ligand>
        <name>adenosylcob(III)alamin</name>
        <dbReference type="ChEBI" id="CHEBI:18408"/>
    </ligand>
</feature>
<comment type="pathway">
    <text evidence="4">Amino-acid degradation; L-glutamate degradation via mesaconate pathway; acetate and pyruvate from L-glutamate: step 1/4.</text>
</comment>
<keyword evidence="2 4" id="KW-0413">Isomerase</keyword>
<keyword evidence="3 4" id="KW-0170">Cobalt</keyword>
<evidence type="ECO:0000313" key="6">
    <source>
        <dbReference type="Proteomes" id="UP000233343"/>
    </source>
</evidence>
<dbReference type="GO" id="GO:0050097">
    <property type="term" value="F:methylaspartate mutase activity"/>
    <property type="evidence" value="ECO:0007669"/>
    <property type="project" value="UniProtKB-UniRule"/>
</dbReference>
<dbReference type="CDD" id="cd00245">
    <property type="entry name" value="Glm_e"/>
    <property type="match status" value="1"/>
</dbReference>
<dbReference type="EMBL" id="PISD01000028">
    <property type="protein sequence ID" value="PKG28551.1"/>
    <property type="molecule type" value="Genomic_DNA"/>
</dbReference>
<keyword evidence="6" id="KW-1185">Reference proteome</keyword>
<dbReference type="SUPFAM" id="SSF51703">
    <property type="entry name" value="Cobalamin (vitamin B12)-dependent enzymes"/>
    <property type="match status" value="1"/>
</dbReference>
<feature type="binding site" evidence="4">
    <location>
        <position position="68"/>
    </location>
    <ligand>
        <name>adenosylcob(III)alamin</name>
        <dbReference type="ChEBI" id="CHEBI:18408"/>
    </ligand>
</feature>
<dbReference type="GO" id="GO:0019670">
    <property type="term" value="P:anaerobic L-glutamate catabolic process"/>
    <property type="evidence" value="ECO:0007669"/>
    <property type="project" value="InterPro"/>
</dbReference>
<dbReference type="HAMAP" id="MF_01923">
    <property type="entry name" value="Me_Asp_mutase_E"/>
    <property type="match status" value="1"/>
</dbReference>
<dbReference type="RefSeq" id="WP_066193348.1">
    <property type="nucleotide sequence ID" value="NZ_JAMAUX010000001.1"/>
</dbReference>
<feature type="binding site" evidence="4">
    <location>
        <position position="180"/>
    </location>
    <ligand>
        <name>L-glutamate</name>
        <dbReference type="ChEBI" id="CHEBI:29985"/>
    </ligand>
</feature>
<dbReference type="UniPathway" id="UPA00561">
    <property type="reaction ID" value="UER00617"/>
</dbReference>
<dbReference type="AlphaFoldDB" id="A0A2N0ZGA9"/>
<comment type="cofactor">
    <cofactor evidence="4">
        <name>adenosylcob(III)alamin</name>
        <dbReference type="ChEBI" id="CHEBI:18408"/>
    </cofactor>
</comment>
<dbReference type="InterPro" id="IPR006396">
    <property type="entry name" value="Glu_mut_E"/>
</dbReference>